<comment type="caution">
    <text evidence="1">The sequence shown here is derived from an EMBL/GenBank/DDBJ whole genome shotgun (WGS) entry which is preliminary data.</text>
</comment>
<accession>A0ABW3Y873</accession>
<evidence type="ECO:0000313" key="2">
    <source>
        <dbReference type="Proteomes" id="UP001597260"/>
    </source>
</evidence>
<dbReference type="Gene3D" id="1.10.490.110">
    <property type="entry name" value="Uncharacterized conserved protein DUF2267"/>
    <property type="match status" value="1"/>
</dbReference>
<keyword evidence="2" id="KW-1185">Reference proteome</keyword>
<dbReference type="Pfam" id="PF10025">
    <property type="entry name" value="DUF2267"/>
    <property type="match status" value="1"/>
</dbReference>
<evidence type="ECO:0000313" key="1">
    <source>
        <dbReference type="EMBL" id="MFD1320566.1"/>
    </source>
</evidence>
<reference evidence="2" key="1">
    <citation type="journal article" date="2019" name="Int. J. Syst. Evol. Microbiol.">
        <title>The Global Catalogue of Microorganisms (GCM) 10K type strain sequencing project: providing services to taxonomists for standard genome sequencing and annotation.</title>
        <authorList>
            <consortium name="The Broad Institute Genomics Platform"/>
            <consortium name="The Broad Institute Genome Sequencing Center for Infectious Disease"/>
            <person name="Wu L."/>
            <person name="Ma J."/>
        </authorList>
    </citation>
    <scope>NUCLEOTIDE SEQUENCE [LARGE SCALE GENOMIC DNA]</scope>
    <source>
        <strain evidence="2">JCM 31037</strain>
    </source>
</reference>
<protein>
    <submittedName>
        <fullName evidence="1">DUF2267 domain-containing protein</fullName>
    </submittedName>
</protein>
<dbReference type="InterPro" id="IPR038282">
    <property type="entry name" value="DUF2267_sf"/>
</dbReference>
<dbReference type="InterPro" id="IPR018727">
    <property type="entry name" value="DUF2267"/>
</dbReference>
<dbReference type="EMBL" id="JBHTMP010000006">
    <property type="protein sequence ID" value="MFD1320566.1"/>
    <property type="molecule type" value="Genomic_DNA"/>
</dbReference>
<name>A0ABW3Y873_9ACTN</name>
<proteinExistence type="predicted"/>
<organism evidence="1 2">
    <name type="scientific">Micromonospora sonneratiae</name>
    <dbReference type="NCBI Taxonomy" id="1184706"/>
    <lineage>
        <taxon>Bacteria</taxon>
        <taxon>Bacillati</taxon>
        <taxon>Actinomycetota</taxon>
        <taxon>Actinomycetes</taxon>
        <taxon>Micromonosporales</taxon>
        <taxon>Micromonosporaceae</taxon>
        <taxon>Micromonospora</taxon>
    </lineage>
</organism>
<dbReference type="RefSeq" id="WP_377567694.1">
    <property type="nucleotide sequence ID" value="NZ_JBHTMP010000006.1"/>
</dbReference>
<gene>
    <name evidence="1" type="ORF">ACFQ4H_05605</name>
</gene>
<dbReference type="Proteomes" id="UP001597260">
    <property type="component" value="Unassembled WGS sequence"/>
</dbReference>
<sequence length="129" mass="13700">MKYDEFVARVRERGEYPDPYEAEQVTRLVLGVLAQRLSADEAEDLAAQLPLPAGAWLTEQRGPAAAFGVQEFLDRVAMGVGATGRTAQWDASAVLCTVAEAVSGGELNDILSQLPSGYAVLFGRASLSG</sequence>